<gene>
    <name evidence="7" type="ORF">BASA50_009077</name>
</gene>
<feature type="region of interest" description="Disordered" evidence="5">
    <location>
        <begin position="185"/>
        <end position="211"/>
    </location>
</feature>
<protein>
    <recommendedName>
        <fullName evidence="6">Velvet domain-containing protein</fullName>
    </recommendedName>
</protein>
<keyword evidence="3" id="KW-0804">Transcription</keyword>
<dbReference type="InterPro" id="IPR021740">
    <property type="entry name" value="Velvet"/>
</dbReference>
<keyword evidence="8" id="KW-1185">Reference proteome</keyword>
<feature type="region of interest" description="Disordered" evidence="5">
    <location>
        <begin position="235"/>
        <end position="258"/>
    </location>
</feature>
<comment type="caution">
    <text evidence="7">The sequence shown here is derived from an EMBL/GenBank/DDBJ whole genome shotgun (WGS) entry which is preliminary data.</text>
</comment>
<evidence type="ECO:0000256" key="1">
    <source>
        <dbReference type="ARBA" id="ARBA00004123"/>
    </source>
</evidence>
<evidence type="ECO:0000256" key="5">
    <source>
        <dbReference type="SAM" id="MobiDB-lite"/>
    </source>
</evidence>
<evidence type="ECO:0000313" key="8">
    <source>
        <dbReference type="Proteomes" id="UP001648503"/>
    </source>
</evidence>
<feature type="region of interest" description="Disordered" evidence="5">
    <location>
        <begin position="121"/>
        <end position="145"/>
    </location>
</feature>
<accession>A0ABQ8F2R9</accession>
<organism evidence="7 8">
    <name type="scientific">Batrachochytrium salamandrivorans</name>
    <dbReference type="NCBI Taxonomy" id="1357716"/>
    <lineage>
        <taxon>Eukaryota</taxon>
        <taxon>Fungi</taxon>
        <taxon>Fungi incertae sedis</taxon>
        <taxon>Chytridiomycota</taxon>
        <taxon>Chytridiomycota incertae sedis</taxon>
        <taxon>Chytridiomycetes</taxon>
        <taxon>Rhizophydiales</taxon>
        <taxon>Rhizophydiales incertae sedis</taxon>
        <taxon>Batrachochytrium</taxon>
    </lineage>
</organism>
<proteinExistence type="predicted"/>
<dbReference type="Pfam" id="PF11754">
    <property type="entry name" value="Velvet"/>
    <property type="match status" value="1"/>
</dbReference>
<feature type="region of interest" description="Disordered" evidence="5">
    <location>
        <begin position="1"/>
        <end position="21"/>
    </location>
</feature>
<feature type="compositionally biased region" description="Polar residues" evidence="5">
    <location>
        <begin position="1"/>
        <end position="10"/>
    </location>
</feature>
<evidence type="ECO:0000256" key="2">
    <source>
        <dbReference type="ARBA" id="ARBA00023015"/>
    </source>
</evidence>
<comment type="subcellular location">
    <subcellularLocation>
        <location evidence="1">Nucleus</location>
    </subcellularLocation>
</comment>
<dbReference type="PROSITE" id="PS51821">
    <property type="entry name" value="VELVET"/>
    <property type="match status" value="1"/>
</dbReference>
<name>A0ABQ8F2R9_9FUNG</name>
<dbReference type="Proteomes" id="UP001648503">
    <property type="component" value="Unassembled WGS sequence"/>
</dbReference>
<evidence type="ECO:0000256" key="3">
    <source>
        <dbReference type="ARBA" id="ARBA00023163"/>
    </source>
</evidence>
<evidence type="ECO:0000259" key="6">
    <source>
        <dbReference type="PROSITE" id="PS51821"/>
    </source>
</evidence>
<sequence length="470" mass="50791">MLNSTRTSLDMESDPGAYGSRKHTLPHIPSKTAMYFHHAVPSEPVRNTPEGITAATSHIHISAPNDSSECLIGSNSNSNSSSTIATATTGLSGSTCCDTDLESTSMEEAAMGSSNSLSCSISTSNGLNDSTDTGSSTNALSGSNATTGAIPITAVTKSSFKRDRPDSVLAGSGCRVRGRVRVHSPKARNGQEYSNHTEEVSDRTTTSMEEEEEEEVICSSATTLSRGSVSHLFANSKSHPRPSSGMSEPAKDTSVFVTPSGEGLPRLIIRQEPVHGRTCGFANVKDRRMINPPLILQIVSESGQAQDINSNDYLCHVSLVALESEGSGDRSAALNSRSKLCLRARSMRMDDTNEITQADLINQTVVGTNIKAPDLLIDLNGSNGVFFIFSDISVRVHGKYRLKCQLMRKNFTNDLQLETCSITYTKPFLMYPPKNYPGMSECTNLSRWFSQQGALVSVRRFYVTEDALNF</sequence>
<feature type="compositionally biased region" description="Polar residues" evidence="5">
    <location>
        <begin position="125"/>
        <end position="145"/>
    </location>
</feature>
<keyword evidence="4" id="KW-0539">Nucleus</keyword>
<dbReference type="Gene3D" id="2.60.40.3960">
    <property type="entry name" value="Velvet domain"/>
    <property type="match status" value="1"/>
</dbReference>
<evidence type="ECO:0000256" key="4">
    <source>
        <dbReference type="ARBA" id="ARBA00023242"/>
    </source>
</evidence>
<dbReference type="InterPro" id="IPR038491">
    <property type="entry name" value="Velvet_dom_sf"/>
</dbReference>
<reference evidence="7 8" key="1">
    <citation type="submission" date="2021-02" db="EMBL/GenBank/DDBJ databases">
        <title>Variation within the Batrachochytrium salamandrivorans European outbreak.</title>
        <authorList>
            <person name="Kelly M."/>
            <person name="Pasmans F."/>
            <person name="Shea T.P."/>
            <person name="Munoz J.F."/>
            <person name="Carranza S."/>
            <person name="Cuomo C.A."/>
            <person name="Martel A."/>
        </authorList>
    </citation>
    <scope>NUCLEOTIDE SEQUENCE [LARGE SCALE GENOMIC DNA]</scope>
    <source>
        <strain evidence="7 8">AMFP18/2</strain>
    </source>
</reference>
<feature type="domain" description="Velvet" evidence="6">
    <location>
        <begin position="259"/>
        <end position="459"/>
    </location>
</feature>
<dbReference type="InterPro" id="IPR037525">
    <property type="entry name" value="Velvet_dom"/>
</dbReference>
<dbReference type="PANTHER" id="PTHR33572:SF3">
    <property type="entry name" value="VELVET COMPLEX SUBUNIT B"/>
    <property type="match status" value="1"/>
</dbReference>
<dbReference type="EMBL" id="JAFCIX010000418">
    <property type="protein sequence ID" value="KAH6591077.1"/>
    <property type="molecule type" value="Genomic_DNA"/>
</dbReference>
<evidence type="ECO:0000313" key="7">
    <source>
        <dbReference type="EMBL" id="KAH6591077.1"/>
    </source>
</evidence>
<dbReference type="PANTHER" id="PTHR33572">
    <property type="entry name" value="SPORE DEVELOPMENT REGULATOR VOSA"/>
    <property type="match status" value="1"/>
</dbReference>
<keyword evidence="2" id="KW-0805">Transcription regulation</keyword>